<reference evidence="1 2" key="1">
    <citation type="journal article" date="2016" name="Nat. Commun.">
        <title>Extremotolerant tardigrade genome and improved radiotolerance of human cultured cells by tardigrade-unique protein.</title>
        <authorList>
            <person name="Hashimoto T."/>
            <person name="Horikawa D.D."/>
            <person name="Saito Y."/>
            <person name="Kuwahara H."/>
            <person name="Kozuka-Hata H."/>
            <person name="Shin-I T."/>
            <person name="Minakuchi Y."/>
            <person name="Ohishi K."/>
            <person name="Motoyama A."/>
            <person name="Aizu T."/>
            <person name="Enomoto A."/>
            <person name="Kondo K."/>
            <person name="Tanaka S."/>
            <person name="Hara Y."/>
            <person name="Koshikawa S."/>
            <person name="Sagara H."/>
            <person name="Miura T."/>
            <person name="Yokobori S."/>
            <person name="Miyagawa K."/>
            <person name="Suzuki Y."/>
            <person name="Kubo T."/>
            <person name="Oyama M."/>
            <person name="Kohara Y."/>
            <person name="Fujiyama A."/>
            <person name="Arakawa K."/>
            <person name="Katayama T."/>
            <person name="Toyoda A."/>
            <person name="Kunieda T."/>
        </authorList>
    </citation>
    <scope>NUCLEOTIDE SEQUENCE [LARGE SCALE GENOMIC DNA]</scope>
    <source>
        <strain evidence="1 2">YOKOZUNA-1</strain>
    </source>
</reference>
<accession>A0A1D1UP41</accession>
<evidence type="ECO:0000313" key="2">
    <source>
        <dbReference type="Proteomes" id="UP000186922"/>
    </source>
</evidence>
<dbReference type="AlphaFoldDB" id="A0A1D1UP41"/>
<protein>
    <recommendedName>
        <fullName evidence="3">Endonuclease/exonuclease/phosphatase domain-containing protein</fullName>
    </recommendedName>
</protein>
<evidence type="ECO:0000313" key="1">
    <source>
        <dbReference type="EMBL" id="GAU91499.1"/>
    </source>
</evidence>
<comment type="caution">
    <text evidence="1">The sequence shown here is derived from an EMBL/GenBank/DDBJ whole genome shotgun (WGS) entry which is preliminary data.</text>
</comment>
<evidence type="ECO:0008006" key="3">
    <source>
        <dbReference type="Google" id="ProtNLM"/>
    </source>
</evidence>
<organism evidence="1 2">
    <name type="scientific">Ramazzottius varieornatus</name>
    <name type="common">Water bear</name>
    <name type="synonym">Tardigrade</name>
    <dbReference type="NCBI Taxonomy" id="947166"/>
    <lineage>
        <taxon>Eukaryota</taxon>
        <taxon>Metazoa</taxon>
        <taxon>Ecdysozoa</taxon>
        <taxon>Tardigrada</taxon>
        <taxon>Eutardigrada</taxon>
        <taxon>Parachela</taxon>
        <taxon>Hypsibioidea</taxon>
        <taxon>Ramazzottiidae</taxon>
        <taxon>Ramazzottius</taxon>
    </lineage>
</organism>
<keyword evidence="2" id="KW-1185">Reference proteome</keyword>
<sequence length="192" mass="21760">MTNVQGTSDGELGKLLTLQYANLNGLKCKKEELKARTEKGEVHIGCFVETWADDRVTDSWIADLEKFNIDKSAYRELISVTKEFGLFQRVRGFTRELTSCLDLLFVTRISLVGQVNILPKLTLSNDHLALQCSVRMWTVRYPAPSKPVWVFETGSQHVFGSDVASYNWKPFFITQCNSEVSAVNFEAKLVEV</sequence>
<dbReference type="Proteomes" id="UP000186922">
    <property type="component" value="Unassembled WGS sequence"/>
</dbReference>
<name>A0A1D1UP41_RAMVA</name>
<dbReference type="OrthoDB" id="426210at2759"/>
<gene>
    <name evidence="1" type="primary">RvY_03738-1</name>
    <name evidence="1" type="synonym">RvY_03738.1</name>
    <name evidence="1" type="ORF">RvY_03738</name>
</gene>
<proteinExistence type="predicted"/>
<dbReference type="EMBL" id="BDGG01000002">
    <property type="protein sequence ID" value="GAU91499.1"/>
    <property type="molecule type" value="Genomic_DNA"/>
</dbReference>